<dbReference type="InterPro" id="IPR005467">
    <property type="entry name" value="His_kinase_dom"/>
</dbReference>
<feature type="domain" description="PAS" evidence="11">
    <location>
        <begin position="19"/>
        <end position="61"/>
    </location>
</feature>
<name>A0A0R3KBJ8_9BRAD</name>
<dbReference type="GO" id="GO:0000155">
    <property type="term" value="F:phosphorelay sensor kinase activity"/>
    <property type="evidence" value="ECO:0007669"/>
    <property type="project" value="InterPro"/>
</dbReference>
<dbReference type="PROSITE" id="PS50112">
    <property type="entry name" value="PAS"/>
    <property type="match status" value="1"/>
</dbReference>
<dbReference type="SMART" id="SM00387">
    <property type="entry name" value="HATPase_c"/>
    <property type="match status" value="1"/>
</dbReference>
<dbReference type="PROSITE" id="PS50109">
    <property type="entry name" value="HIS_KIN"/>
    <property type="match status" value="1"/>
</dbReference>
<dbReference type="InterPro" id="IPR004358">
    <property type="entry name" value="Sig_transdc_His_kin-like_C"/>
</dbReference>
<sequence>MTNATDGGRTSAYGALRESEELHRATLGNISDAVFLTDDAGTYVFICPNVDVIFGYDPDEVQTMLKISRLLGEGLFDLAELKANGEIRNVEREITTKSGEQRTVLIHVKCVAIRGATVLYTCRDITELKHAERDLSAARLELAHASRLALVSQLMASIVHEIVQPLTAIQTNSEVALHIVNSRGKNLRHEDLCEILSDISDLSDGVTRIVSQLRGLIGKHKSLDLRTIDMNRAVRDVMRLIHTDALRRGVTIHADLATSLPTVRADRISLHQVILNLIVNAMDATDHNPMKERLVIVRTRSSDDIVELEVSDTGSGISADHRTKLFEVFFTTKTEGVGLGLAIARSIAEAHGGRIWAEERSGPGATFRLTLPLQHEPVAT</sequence>
<dbReference type="SUPFAM" id="SSF55785">
    <property type="entry name" value="PYP-like sensor domain (PAS domain)"/>
    <property type="match status" value="1"/>
</dbReference>
<evidence type="ECO:0000256" key="1">
    <source>
        <dbReference type="ARBA" id="ARBA00000085"/>
    </source>
</evidence>
<keyword evidence="8" id="KW-0067">ATP-binding</keyword>
<dbReference type="SUPFAM" id="SSF47384">
    <property type="entry name" value="Homodimeric domain of signal transducing histidine kinase"/>
    <property type="match status" value="1"/>
</dbReference>
<keyword evidence="9" id="KW-0902">Two-component regulatory system</keyword>
<evidence type="ECO:0000313" key="12">
    <source>
        <dbReference type="EMBL" id="KRQ92843.1"/>
    </source>
</evidence>
<evidence type="ECO:0000256" key="4">
    <source>
        <dbReference type="ARBA" id="ARBA00022679"/>
    </source>
</evidence>
<feature type="domain" description="Histidine kinase" evidence="10">
    <location>
        <begin position="157"/>
        <end position="375"/>
    </location>
</feature>
<keyword evidence="13" id="KW-1185">Reference proteome</keyword>
<dbReference type="Gene3D" id="1.10.287.130">
    <property type="match status" value="1"/>
</dbReference>
<comment type="catalytic activity">
    <reaction evidence="1">
        <text>ATP + protein L-histidine = ADP + protein N-phospho-L-histidine.</text>
        <dbReference type="EC" id="2.7.13.3"/>
    </reaction>
</comment>
<evidence type="ECO:0000256" key="7">
    <source>
        <dbReference type="ARBA" id="ARBA00022777"/>
    </source>
</evidence>
<keyword evidence="7" id="KW-0418">Kinase</keyword>
<dbReference type="InterPro" id="IPR003594">
    <property type="entry name" value="HATPase_dom"/>
</dbReference>
<dbReference type="SUPFAM" id="SSF55874">
    <property type="entry name" value="ATPase domain of HSP90 chaperone/DNA topoisomerase II/histidine kinase"/>
    <property type="match status" value="1"/>
</dbReference>
<dbReference type="Pfam" id="PF02518">
    <property type="entry name" value="HATPase_c"/>
    <property type="match status" value="1"/>
</dbReference>
<accession>A0A0R3KBJ8</accession>
<dbReference type="PANTHER" id="PTHR43065:SF46">
    <property type="entry name" value="C4-DICARBOXYLATE TRANSPORT SENSOR PROTEIN DCTB"/>
    <property type="match status" value="1"/>
</dbReference>
<dbReference type="EMBL" id="LLXZ01000232">
    <property type="protein sequence ID" value="KRQ92843.1"/>
    <property type="molecule type" value="Genomic_DNA"/>
</dbReference>
<evidence type="ECO:0000256" key="9">
    <source>
        <dbReference type="ARBA" id="ARBA00023012"/>
    </source>
</evidence>
<keyword evidence="5" id="KW-0677">Repeat</keyword>
<comment type="caution">
    <text evidence="12">The sequence shown here is derived from an EMBL/GenBank/DDBJ whole genome shotgun (WGS) entry which is preliminary data.</text>
</comment>
<evidence type="ECO:0000256" key="2">
    <source>
        <dbReference type="ARBA" id="ARBA00012438"/>
    </source>
</evidence>
<dbReference type="FunFam" id="3.30.565.10:FF:000042">
    <property type="entry name" value="Two-component sensor histidine kinase KdpD"/>
    <property type="match status" value="1"/>
</dbReference>
<dbReference type="InterPro" id="IPR003661">
    <property type="entry name" value="HisK_dim/P_dom"/>
</dbReference>
<dbReference type="STRING" id="280332.CQ12_40875"/>
<evidence type="ECO:0000256" key="5">
    <source>
        <dbReference type="ARBA" id="ARBA00022737"/>
    </source>
</evidence>
<evidence type="ECO:0000256" key="3">
    <source>
        <dbReference type="ARBA" id="ARBA00022553"/>
    </source>
</evidence>
<keyword evidence="4" id="KW-0808">Transferase</keyword>
<evidence type="ECO:0000256" key="8">
    <source>
        <dbReference type="ARBA" id="ARBA00022840"/>
    </source>
</evidence>
<keyword evidence="3" id="KW-0597">Phosphoprotein</keyword>
<dbReference type="GO" id="GO:0005524">
    <property type="term" value="F:ATP binding"/>
    <property type="evidence" value="ECO:0007669"/>
    <property type="project" value="UniProtKB-KW"/>
</dbReference>
<protein>
    <recommendedName>
        <fullName evidence="2">histidine kinase</fullName>
        <ecNumber evidence="2">2.7.13.3</ecNumber>
    </recommendedName>
</protein>
<reference evidence="12 13" key="1">
    <citation type="submission" date="2014-03" db="EMBL/GenBank/DDBJ databases">
        <title>Bradyrhizobium valentinum sp. nov., isolated from effective nodules of Lupinus mariae-josephae, a lupine endemic of basic-lime soils in Eastern Spain.</title>
        <authorList>
            <person name="Duran D."/>
            <person name="Rey L."/>
            <person name="Navarro A."/>
            <person name="Busquets A."/>
            <person name="Imperial J."/>
            <person name="Ruiz-Argueso T."/>
        </authorList>
    </citation>
    <scope>NUCLEOTIDE SEQUENCE [LARGE SCALE GENOMIC DNA]</scope>
    <source>
        <strain evidence="12 13">PAC68</strain>
    </source>
</reference>
<dbReference type="CDD" id="cd00082">
    <property type="entry name" value="HisKA"/>
    <property type="match status" value="1"/>
</dbReference>
<evidence type="ECO:0000256" key="6">
    <source>
        <dbReference type="ARBA" id="ARBA00022741"/>
    </source>
</evidence>
<dbReference type="AlphaFoldDB" id="A0A0R3KBJ8"/>
<dbReference type="RefSeq" id="WP_057840900.1">
    <property type="nucleotide sequence ID" value="NZ_LLXZ01000232.1"/>
</dbReference>
<dbReference type="EC" id="2.7.13.3" evidence="2"/>
<dbReference type="GO" id="GO:0042802">
    <property type="term" value="F:identical protein binding"/>
    <property type="evidence" value="ECO:0007669"/>
    <property type="project" value="UniProtKB-ARBA"/>
</dbReference>
<evidence type="ECO:0000259" key="10">
    <source>
        <dbReference type="PROSITE" id="PS50109"/>
    </source>
</evidence>
<dbReference type="CDD" id="cd00130">
    <property type="entry name" value="PAS"/>
    <property type="match status" value="1"/>
</dbReference>
<dbReference type="InterPro" id="IPR036890">
    <property type="entry name" value="HATPase_C_sf"/>
</dbReference>
<evidence type="ECO:0000313" key="13">
    <source>
        <dbReference type="Proteomes" id="UP000050863"/>
    </source>
</evidence>
<organism evidence="12 13">
    <name type="scientific">Bradyrhizobium jicamae</name>
    <dbReference type="NCBI Taxonomy" id="280332"/>
    <lineage>
        <taxon>Bacteria</taxon>
        <taxon>Pseudomonadati</taxon>
        <taxon>Pseudomonadota</taxon>
        <taxon>Alphaproteobacteria</taxon>
        <taxon>Hyphomicrobiales</taxon>
        <taxon>Nitrobacteraceae</taxon>
        <taxon>Bradyrhizobium</taxon>
    </lineage>
</organism>
<keyword evidence="6" id="KW-0547">Nucleotide-binding</keyword>
<proteinExistence type="predicted"/>
<dbReference type="InterPro" id="IPR035965">
    <property type="entry name" value="PAS-like_dom_sf"/>
</dbReference>
<dbReference type="NCBIfam" id="TIGR00229">
    <property type="entry name" value="sensory_box"/>
    <property type="match status" value="1"/>
</dbReference>
<dbReference type="InterPro" id="IPR036097">
    <property type="entry name" value="HisK_dim/P_sf"/>
</dbReference>
<gene>
    <name evidence="12" type="ORF">CQ12_40875</name>
</gene>
<dbReference type="Gene3D" id="3.30.565.10">
    <property type="entry name" value="Histidine kinase-like ATPase, C-terminal domain"/>
    <property type="match status" value="1"/>
</dbReference>
<dbReference type="PANTHER" id="PTHR43065">
    <property type="entry name" value="SENSOR HISTIDINE KINASE"/>
    <property type="match status" value="1"/>
</dbReference>
<dbReference type="PRINTS" id="PR00344">
    <property type="entry name" value="BCTRLSENSOR"/>
</dbReference>
<dbReference type="InterPro" id="IPR000014">
    <property type="entry name" value="PAS"/>
</dbReference>
<dbReference type="Proteomes" id="UP000050863">
    <property type="component" value="Unassembled WGS sequence"/>
</dbReference>
<evidence type="ECO:0000259" key="11">
    <source>
        <dbReference type="PROSITE" id="PS50112"/>
    </source>
</evidence>
<dbReference type="Gene3D" id="3.30.450.20">
    <property type="entry name" value="PAS domain"/>
    <property type="match status" value="1"/>
</dbReference>